<evidence type="ECO:0000256" key="1">
    <source>
        <dbReference type="ARBA" id="ARBA00001709"/>
    </source>
</evidence>
<keyword evidence="8" id="KW-0378">Hydrolase</keyword>
<evidence type="ECO:0000256" key="10">
    <source>
        <dbReference type="ARBA" id="ARBA00024871"/>
    </source>
</evidence>
<protein>
    <recommendedName>
        <fullName evidence="6">3-hydroxyisobutyryl-CoA hydrolase, mitochondrial</fullName>
        <ecNumber evidence="5">3.1.2.4</ecNumber>
    </recommendedName>
    <alternativeName>
        <fullName evidence="11">3-hydroxyisobutyryl-coenzyme A hydrolase</fullName>
    </alternativeName>
</protein>
<evidence type="ECO:0000256" key="3">
    <source>
        <dbReference type="ARBA" id="ARBA00005109"/>
    </source>
</evidence>
<accession>A0A8S3ZMA4</accession>
<dbReference type="Gene3D" id="3.90.226.10">
    <property type="entry name" value="2-enoyl-CoA Hydratase, Chain A, domain 1"/>
    <property type="match status" value="1"/>
</dbReference>
<comment type="subcellular location">
    <subcellularLocation>
        <location evidence="2">Mitochondrion</location>
    </subcellularLocation>
</comment>
<dbReference type="Pfam" id="PF16113">
    <property type="entry name" value="ECH_2"/>
    <property type="match status" value="1"/>
</dbReference>
<evidence type="ECO:0000256" key="4">
    <source>
        <dbReference type="ARBA" id="ARBA00005254"/>
    </source>
</evidence>
<organism evidence="13 14">
    <name type="scientific">Candidula unifasciata</name>
    <dbReference type="NCBI Taxonomy" id="100452"/>
    <lineage>
        <taxon>Eukaryota</taxon>
        <taxon>Metazoa</taxon>
        <taxon>Spiralia</taxon>
        <taxon>Lophotrochozoa</taxon>
        <taxon>Mollusca</taxon>
        <taxon>Gastropoda</taxon>
        <taxon>Heterobranchia</taxon>
        <taxon>Euthyneura</taxon>
        <taxon>Panpulmonata</taxon>
        <taxon>Eupulmonata</taxon>
        <taxon>Stylommatophora</taxon>
        <taxon>Helicina</taxon>
        <taxon>Helicoidea</taxon>
        <taxon>Geomitridae</taxon>
        <taxon>Candidula</taxon>
    </lineage>
</organism>
<keyword evidence="7" id="KW-0101">Branched-chain amino acid catabolism</keyword>
<evidence type="ECO:0000256" key="6">
    <source>
        <dbReference type="ARBA" id="ARBA00016714"/>
    </source>
</evidence>
<evidence type="ECO:0000256" key="2">
    <source>
        <dbReference type="ARBA" id="ARBA00004173"/>
    </source>
</evidence>
<comment type="caution">
    <text evidence="13">The sequence shown here is derived from an EMBL/GenBank/DDBJ whole genome shotgun (WGS) entry which is preliminary data.</text>
</comment>
<sequence length="379" mass="42472">MLHRSLPRLRCVLKHLRAVQMSSKADEEILFHTNKSLGVITLNRPKALNALNLSMAHKIYSQLLNWEADPNIGLVLIKGAGDKAFCAGGDIRAVTEAGRKGEPLAQEFFRQEYILNHKIGNYKKPYVAFIDGITMGGGVGLSVHGMFRVATERTMFAMPETAIGLFPDVGGGYFLPRLDDNLGIFLALTGFRLKSRDVKHIGIATHFVESSKADELQQRLSGLGSHPSKDQVASVLEELQAQSKVDADKEFTLKPHLDKIHQLFAGSTMESIFESLERDNSQWAAQQLQILKKMSPTSLKITLRLLLEGKKRSLAEDLVVEYRLSQRCIADKDFYEGVRAVLIDKDNSPQWNPADITEVQQKKVDWYFSPLEANRELVL</sequence>
<dbReference type="InterPro" id="IPR029045">
    <property type="entry name" value="ClpP/crotonase-like_dom_sf"/>
</dbReference>
<dbReference type="Proteomes" id="UP000678393">
    <property type="component" value="Unassembled WGS sequence"/>
</dbReference>
<dbReference type="CDD" id="cd06558">
    <property type="entry name" value="crotonase-like"/>
    <property type="match status" value="1"/>
</dbReference>
<dbReference type="EMBL" id="CAJHNH020002784">
    <property type="protein sequence ID" value="CAG5127771.1"/>
    <property type="molecule type" value="Genomic_DNA"/>
</dbReference>
<dbReference type="GO" id="GO:0005739">
    <property type="term" value="C:mitochondrion"/>
    <property type="evidence" value="ECO:0007669"/>
    <property type="project" value="UniProtKB-SubCell"/>
</dbReference>
<evidence type="ECO:0000256" key="11">
    <source>
        <dbReference type="ARBA" id="ARBA00031181"/>
    </source>
</evidence>
<keyword evidence="14" id="KW-1185">Reference proteome</keyword>
<comment type="similarity">
    <text evidence="4">Belongs to the enoyl-CoA hydratase/isomerase family.</text>
</comment>
<comment type="pathway">
    <text evidence="3">Amino-acid degradation; L-valine degradation.</text>
</comment>
<evidence type="ECO:0000313" key="13">
    <source>
        <dbReference type="EMBL" id="CAG5127771.1"/>
    </source>
</evidence>
<dbReference type="InterPro" id="IPR032259">
    <property type="entry name" value="HIBYL-CoA-H"/>
</dbReference>
<dbReference type="NCBIfam" id="NF004127">
    <property type="entry name" value="PRK05617.1"/>
    <property type="match status" value="1"/>
</dbReference>
<evidence type="ECO:0000256" key="5">
    <source>
        <dbReference type="ARBA" id="ARBA00011915"/>
    </source>
</evidence>
<evidence type="ECO:0000256" key="8">
    <source>
        <dbReference type="ARBA" id="ARBA00022801"/>
    </source>
</evidence>
<dbReference type="AlphaFoldDB" id="A0A8S3ZMA4"/>
<reference evidence="13" key="1">
    <citation type="submission" date="2021-04" db="EMBL/GenBank/DDBJ databases">
        <authorList>
            <consortium name="Molecular Ecology Group"/>
        </authorList>
    </citation>
    <scope>NUCLEOTIDE SEQUENCE</scope>
</reference>
<evidence type="ECO:0000259" key="12">
    <source>
        <dbReference type="Pfam" id="PF16113"/>
    </source>
</evidence>
<comment type="catalytic activity">
    <reaction evidence="1">
        <text>3-hydroxy-2-methylpropanoyl-CoA + H2O = 3-hydroxy-2-methylpropanoate + CoA + H(+)</text>
        <dbReference type="Rhea" id="RHEA:20888"/>
        <dbReference type="ChEBI" id="CHEBI:11805"/>
        <dbReference type="ChEBI" id="CHEBI:15377"/>
        <dbReference type="ChEBI" id="CHEBI:15378"/>
        <dbReference type="ChEBI" id="CHEBI:57287"/>
        <dbReference type="ChEBI" id="CHEBI:57340"/>
        <dbReference type="EC" id="3.1.2.4"/>
    </reaction>
</comment>
<name>A0A8S3ZMA4_9EUPU</name>
<keyword evidence="9" id="KW-0496">Mitochondrion</keyword>
<dbReference type="GO" id="GO:0006574">
    <property type="term" value="P:L-valine catabolic process"/>
    <property type="evidence" value="ECO:0007669"/>
    <property type="project" value="TreeGrafter"/>
</dbReference>
<dbReference type="FunFam" id="3.90.226.10:FF:000026">
    <property type="entry name" value="3-hydroxyisobutyryl-CoA hydrolase, mitochondrial"/>
    <property type="match status" value="1"/>
</dbReference>
<evidence type="ECO:0000256" key="7">
    <source>
        <dbReference type="ARBA" id="ARBA00022456"/>
    </source>
</evidence>
<comment type="function">
    <text evidence="10">Hydrolyzes 3-hydroxyisobutyryl-CoA (HIBYL-CoA), a saline catabolite. Has high activity toward isobutyryl-CoA. Could be an isobutyryl-CoA dehydrogenase that functions in valine catabolism. Also hydrolyzes 3-hydroxypropanoyl-CoA.</text>
</comment>
<dbReference type="PANTHER" id="PTHR43176:SF3">
    <property type="entry name" value="3-HYDROXYISOBUTYRYL-COA HYDROLASE, MITOCHONDRIAL"/>
    <property type="match status" value="1"/>
</dbReference>
<gene>
    <name evidence="13" type="ORF">CUNI_LOCUS13329</name>
</gene>
<dbReference type="PANTHER" id="PTHR43176">
    <property type="entry name" value="3-HYDROXYISOBUTYRYL-COA HYDROLASE-RELATED"/>
    <property type="match status" value="1"/>
</dbReference>
<dbReference type="GO" id="GO:0003860">
    <property type="term" value="F:3-hydroxyisobutyryl-CoA hydrolase activity"/>
    <property type="evidence" value="ECO:0007669"/>
    <property type="project" value="UniProtKB-EC"/>
</dbReference>
<dbReference type="EC" id="3.1.2.4" evidence="5"/>
<feature type="domain" description="Enoyl-CoA hydratase/isomerase" evidence="12">
    <location>
        <begin position="38"/>
        <end position="368"/>
    </location>
</feature>
<evidence type="ECO:0000313" key="14">
    <source>
        <dbReference type="Proteomes" id="UP000678393"/>
    </source>
</evidence>
<evidence type="ECO:0000256" key="9">
    <source>
        <dbReference type="ARBA" id="ARBA00023128"/>
    </source>
</evidence>
<proteinExistence type="inferred from homology"/>
<dbReference type="SUPFAM" id="SSF52096">
    <property type="entry name" value="ClpP/crotonase"/>
    <property type="match status" value="1"/>
</dbReference>
<dbReference type="OrthoDB" id="1737613at2759"/>
<dbReference type="InterPro" id="IPR045004">
    <property type="entry name" value="ECH_dom"/>
</dbReference>